<dbReference type="Pfam" id="PF01753">
    <property type="entry name" value="zf-MYND"/>
    <property type="match status" value="1"/>
</dbReference>
<keyword evidence="1" id="KW-0489">Methyltransferase</keyword>
<evidence type="ECO:0000256" key="2">
    <source>
        <dbReference type="ARBA" id="ARBA00022679"/>
    </source>
</evidence>
<dbReference type="InterPro" id="IPR052097">
    <property type="entry name" value="SET-MYND_domain_protein"/>
</dbReference>
<dbReference type="SUPFAM" id="SSF82199">
    <property type="entry name" value="SET domain"/>
    <property type="match status" value="2"/>
</dbReference>
<evidence type="ECO:0000256" key="1">
    <source>
        <dbReference type="ARBA" id="ARBA00022603"/>
    </source>
</evidence>
<keyword evidence="2" id="KW-0808">Transferase</keyword>
<keyword evidence="3" id="KW-0949">S-adenosyl-L-methionine</keyword>
<dbReference type="GO" id="GO:0005634">
    <property type="term" value="C:nucleus"/>
    <property type="evidence" value="ECO:0007669"/>
    <property type="project" value="TreeGrafter"/>
</dbReference>
<dbReference type="InterPro" id="IPR046341">
    <property type="entry name" value="SET_dom_sf"/>
</dbReference>
<feature type="domain" description="MYND-type" evidence="7">
    <location>
        <begin position="271"/>
        <end position="304"/>
    </location>
</feature>
<evidence type="ECO:0000256" key="3">
    <source>
        <dbReference type="ARBA" id="ARBA00022691"/>
    </source>
</evidence>
<dbReference type="GO" id="GO:0008270">
    <property type="term" value="F:zinc ion binding"/>
    <property type="evidence" value="ECO:0007669"/>
    <property type="project" value="UniProtKB-KW"/>
</dbReference>
<dbReference type="SUPFAM" id="SSF48452">
    <property type="entry name" value="TPR-like"/>
    <property type="match status" value="1"/>
</dbReference>
<dbReference type="GO" id="GO:0008168">
    <property type="term" value="F:methyltransferase activity"/>
    <property type="evidence" value="ECO:0007669"/>
    <property type="project" value="UniProtKB-KW"/>
</dbReference>
<dbReference type="Gene3D" id="1.10.220.160">
    <property type="match status" value="1"/>
</dbReference>
<dbReference type="Gene3D" id="1.25.40.10">
    <property type="entry name" value="Tetratricopeptide repeat domain"/>
    <property type="match status" value="1"/>
</dbReference>
<evidence type="ECO:0000256" key="6">
    <source>
        <dbReference type="ARBA" id="ARBA00022833"/>
    </source>
</evidence>
<keyword evidence="6" id="KW-0862">Zinc</keyword>
<dbReference type="AlphaFoldDB" id="A0AAV1IJG5"/>
<evidence type="ECO:0000313" key="9">
    <source>
        <dbReference type="Proteomes" id="UP001314263"/>
    </source>
</evidence>
<dbReference type="PANTHER" id="PTHR46165">
    <property type="entry name" value="SET AND MYND DOMAIN-CONTAINING PROTEIN 4"/>
    <property type="match status" value="1"/>
</dbReference>
<keyword evidence="5" id="KW-0863">Zinc-finger</keyword>
<dbReference type="GO" id="GO:0042826">
    <property type="term" value="F:histone deacetylase binding"/>
    <property type="evidence" value="ECO:0007669"/>
    <property type="project" value="TreeGrafter"/>
</dbReference>
<dbReference type="Gene3D" id="6.10.140.2220">
    <property type="match status" value="1"/>
</dbReference>
<gene>
    <name evidence="8" type="ORF">CVIRNUC_010693</name>
</gene>
<dbReference type="GO" id="GO:0005737">
    <property type="term" value="C:cytoplasm"/>
    <property type="evidence" value="ECO:0007669"/>
    <property type="project" value="TreeGrafter"/>
</dbReference>
<organism evidence="8 9">
    <name type="scientific">Coccomyxa viridis</name>
    <dbReference type="NCBI Taxonomy" id="1274662"/>
    <lineage>
        <taxon>Eukaryota</taxon>
        <taxon>Viridiplantae</taxon>
        <taxon>Chlorophyta</taxon>
        <taxon>core chlorophytes</taxon>
        <taxon>Trebouxiophyceae</taxon>
        <taxon>Trebouxiophyceae incertae sedis</taxon>
        <taxon>Coccomyxaceae</taxon>
        <taxon>Coccomyxa</taxon>
    </lineage>
</organism>
<protein>
    <recommendedName>
        <fullName evidence="7">MYND-type domain-containing protein</fullName>
    </recommendedName>
</protein>
<comment type="caution">
    <text evidence="8">The sequence shown here is derived from an EMBL/GenBank/DDBJ whole genome shotgun (WGS) entry which is preliminary data.</text>
</comment>
<keyword evidence="9" id="KW-1185">Reference proteome</keyword>
<name>A0AAV1IJG5_9CHLO</name>
<keyword evidence="4" id="KW-0479">Metal-binding</keyword>
<dbReference type="Gene3D" id="2.170.270.10">
    <property type="entry name" value="SET domain"/>
    <property type="match status" value="1"/>
</dbReference>
<sequence length="650" mass="69576">MIDALVSALASRLTSSDLARDASTDEDHYLNCIAHSAKAVLSDLPAFSSALSDLTQHGVAGVACDLSLALHQKVHARGCANRRDFSSAARALTKILALIDEAAHASEAGICYTSRAICLLQLGWHASAAEDCAAALKLNGCNAKAHFLCAVALKELQQHSAALQHAQAAVSNSQSSKLPAANIQDANRLLANCQALADPLEANHQSHQPAQRATGEAELCNTLPRLEIIETAQEGRALCMGEQEGTEAGALLKKEDAVVSTAVKKRRKQVCHRCFKELHEEAAYPCQRCQLTWYCSEAHRSADGFHKPGSASCGVPWTAVLPERAVLAARLAYVTQERPSLCALEHHISQVPWPQLMEECALSCLAAACAGLAAADVLRAYRQVCVNAVAVVPAAHRGPEDWLGLALYPRAAMLNHACKPNVAASFAGLQLRLHALTALAPSAILRLSYGPQVGEAITAVRQRHLQQQYHFLCTCPACSQGACSEVDARLVGLRCSACGGPVVPGSGCPAGLCSLQALPAELPGARQCFQCHRNMPQSEEKRRLAALGRSNEYHDAACQLMSESNYNRAMQLFQSCLQVQTAELVTTNQVLGRTHTALAHAMLDQGRAHDAAAHSREAVMCVRSAYGVCSEVAKQEEQKWRSLGIPSEQF</sequence>
<proteinExistence type="predicted"/>
<evidence type="ECO:0000313" key="8">
    <source>
        <dbReference type="EMBL" id="CAK0787473.1"/>
    </source>
</evidence>
<dbReference type="Proteomes" id="UP001314263">
    <property type="component" value="Unassembled WGS sequence"/>
</dbReference>
<evidence type="ECO:0000256" key="4">
    <source>
        <dbReference type="ARBA" id="ARBA00022723"/>
    </source>
</evidence>
<dbReference type="PANTHER" id="PTHR46165:SF2">
    <property type="entry name" value="SET AND MYND DOMAIN-CONTAINING PROTEIN 4"/>
    <property type="match status" value="1"/>
</dbReference>
<evidence type="ECO:0000259" key="7">
    <source>
        <dbReference type="Pfam" id="PF01753"/>
    </source>
</evidence>
<reference evidence="8 9" key="1">
    <citation type="submission" date="2023-10" db="EMBL/GenBank/DDBJ databases">
        <authorList>
            <person name="Maclean D."/>
            <person name="Macfadyen A."/>
        </authorList>
    </citation>
    <scope>NUCLEOTIDE SEQUENCE [LARGE SCALE GENOMIC DNA]</scope>
</reference>
<dbReference type="EMBL" id="CAUYUE010000017">
    <property type="protein sequence ID" value="CAK0787473.1"/>
    <property type="molecule type" value="Genomic_DNA"/>
</dbReference>
<dbReference type="InterPro" id="IPR002893">
    <property type="entry name" value="Znf_MYND"/>
</dbReference>
<dbReference type="InterPro" id="IPR011990">
    <property type="entry name" value="TPR-like_helical_dom_sf"/>
</dbReference>
<dbReference type="GO" id="GO:0032259">
    <property type="term" value="P:methylation"/>
    <property type="evidence" value="ECO:0007669"/>
    <property type="project" value="UniProtKB-KW"/>
</dbReference>
<evidence type="ECO:0000256" key="5">
    <source>
        <dbReference type="ARBA" id="ARBA00022771"/>
    </source>
</evidence>
<accession>A0AAV1IJG5</accession>